<reference evidence="3" key="1">
    <citation type="journal article" date="2014" name="Int. J. Syst. Evol. Microbiol.">
        <title>Complete genome sequence of Corynebacterium casei LMG S-19264T (=DSM 44701T), isolated from a smear-ripened cheese.</title>
        <authorList>
            <consortium name="US DOE Joint Genome Institute (JGI-PGF)"/>
            <person name="Walter F."/>
            <person name="Albersmeier A."/>
            <person name="Kalinowski J."/>
            <person name="Ruckert C."/>
        </authorList>
    </citation>
    <scope>NUCLEOTIDE SEQUENCE</scope>
    <source>
        <strain evidence="3">JCM 12862</strain>
    </source>
</reference>
<proteinExistence type="predicted"/>
<accession>A0A8J3BMP6</accession>
<dbReference type="RefSeq" id="WP_188649909.1">
    <property type="nucleotide sequence ID" value="NZ_BMNR01000001.1"/>
</dbReference>
<dbReference type="GO" id="GO:0004553">
    <property type="term" value="F:hydrolase activity, hydrolyzing O-glycosyl compounds"/>
    <property type="evidence" value="ECO:0007669"/>
    <property type="project" value="InterPro"/>
</dbReference>
<organism evidence="3 4">
    <name type="scientific">Yeosuana aromativorans</name>
    <dbReference type="NCBI Taxonomy" id="288019"/>
    <lineage>
        <taxon>Bacteria</taxon>
        <taxon>Pseudomonadati</taxon>
        <taxon>Bacteroidota</taxon>
        <taxon>Flavobacteriia</taxon>
        <taxon>Flavobacteriales</taxon>
        <taxon>Flavobacteriaceae</taxon>
        <taxon>Yeosuana</taxon>
    </lineage>
</organism>
<dbReference type="EMBL" id="BMNR01000001">
    <property type="protein sequence ID" value="GGK14850.1"/>
    <property type="molecule type" value="Genomic_DNA"/>
</dbReference>
<dbReference type="Gene3D" id="3.20.20.80">
    <property type="entry name" value="Glycosidases"/>
    <property type="match status" value="1"/>
</dbReference>
<feature type="signal peptide" evidence="1">
    <location>
        <begin position="1"/>
        <end position="19"/>
    </location>
</feature>
<dbReference type="SUPFAM" id="SSF51445">
    <property type="entry name" value="(Trans)glycosidases"/>
    <property type="match status" value="1"/>
</dbReference>
<reference evidence="3" key="2">
    <citation type="submission" date="2020-09" db="EMBL/GenBank/DDBJ databases">
        <authorList>
            <person name="Sun Q."/>
            <person name="Ohkuma M."/>
        </authorList>
    </citation>
    <scope>NUCLEOTIDE SEQUENCE</scope>
    <source>
        <strain evidence="3">JCM 12862</strain>
    </source>
</reference>
<gene>
    <name evidence="3" type="ORF">GCM10007962_06360</name>
</gene>
<keyword evidence="1" id="KW-0732">Signal</keyword>
<feature type="chain" id="PRO_5035249081" description="Glycoside hydrolase family 2 catalytic domain-containing protein" evidence="1">
    <location>
        <begin position="20"/>
        <end position="1049"/>
    </location>
</feature>
<protein>
    <recommendedName>
        <fullName evidence="2">Glycoside hydrolase family 2 catalytic domain-containing protein</fullName>
    </recommendedName>
</protein>
<evidence type="ECO:0000313" key="3">
    <source>
        <dbReference type="EMBL" id="GGK14850.1"/>
    </source>
</evidence>
<dbReference type="AlphaFoldDB" id="A0A8J3BMP6"/>
<evidence type="ECO:0000256" key="1">
    <source>
        <dbReference type="SAM" id="SignalP"/>
    </source>
</evidence>
<dbReference type="InterPro" id="IPR017853">
    <property type="entry name" value="GH"/>
</dbReference>
<dbReference type="Proteomes" id="UP000612329">
    <property type="component" value="Unassembled WGS sequence"/>
</dbReference>
<sequence>MKNNFIRLALFLFTLGVFAQASKVSVVNDDEGMKLQVNGKDFMINGMNWDYIPIGTNTVNANFWKNPDDIIKAGLDSDMSLLKNMGVNVIRQYTGVPAKWIKYIYENYGIYTVLNDPFGRYGLTLDGVWTPVTIYSEPRTQKELLSEIDNMVKEYKNTPGLLLYLIGNENNYGLFWAGAETEDFPDSDEEKKFIGEHRGRPMYKLMNEAAKRMKALDSSHPVAICNGDVLFIDIIAEECKDVDIYGVNSYRGVSFTDLFQVVKEKLDKPVMFTEFGADAFNAIDNKEDQKMQAYYDLGNWKEIYENAAGIGKANNSIGGFTFQFSDGWWKYGFNDRKNADIHDNDASWSNGGYQIDYKAGENNMNEEWFGICAKGPTNSRGLYDLYPRAAYYALKEAHKLNPYEDGVNIDFIDNYFSNINLMDAVLKARGDKAALNSEGNDKIQVSNLRAEFTTYNTGGSLITTPDEADPNANVYPNKLGFDHMQSYYVGFEGNPSANMRANVNFNILGHVAENPIDEIFYENRGRPQTVNTPDGTVDISDPNRVQVYSAEYEWNAKDFDLRGFYRTGHYHWGYEGDLFGLYPEANYGPNLDIYNGEISGFEIDGKKSLNGLKAAFGPQLWWGANPAVLLKYSTKLGKYDVTGIYHEDLEQRQQAVTSGAIPFPKTRRATLSIERDFGSFGIQLGGIWAGDPLNGRTFQVVDGGTSGNYIIKEDKISSKDNWGGKAKITYQKGKFNWYAQAAAQGLVANGGADQTQTFAGWRLKDTGSGNQTNFLTGFALTFGNFQVAPNFLWQKPLVAAMPNDVQAPGRLRNIQDDPFAVRANRQTTAGELLLTYDPTPGTWFYEWDNDRAEDAKLAMNFGFVFNHYPTTQDAAIGFLSNRTSFAFPNSAPAHDLWEANSRIVSKISPDLGLIANLYFGNAQANGSDSRLIERFGGDIRLIYNKVKIVHSFKINDWGPFDYHRDFNLTFPVQLMLDISTSVGKPNWFILPGTRIGIRGTWRSLNQYSPRYLPNQTASEFATAPILSPVGFDDGNEWEIRTYIHINIGK</sequence>
<dbReference type="Pfam" id="PF02836">
    <property type="entry name" value="Glyco_hydro_2_C"/>
    <property type="match status" value="1"/>
</dbReference>
<comment type="caution">
    <text evidence="3">The sequence shown here is derived from an EMBL/GenBank/DDBJ whole genome shotgun (WGS) entry which is preliminary data.</text>
</comment>
<evidence type="ECO:0000259" key="2">
    <source>
        <dbReference type="Pfam" id="PF02836"/>
    </source>
</evidence>
<dbReference type="InterPro" id="IPR006103">
    <property type="entry name" value="Glyco_hydro_2_cat"/>
</dbReference>
<feature type="domain" description="Glycoside hydrolase family 2 catalytic" evidence="2">
    <location>
        <begin position="34"/>
        <end position="284"/>
    </location>
</feature>
<name>A0A8J3BMP6_9FLAO</name>
<evidence type="ECO:0000313" key="4">
    <source>
        <dbReference type="Proteomes" id="UP000612329"/>
    </source>
</evidence>
<keyword evidence="4" id="KW-1185">Reference proteome</keyword>
<dbReference type="GO" id="GO:0005975">
    <property type="term" value="P:carbohydrate metabolic process"/>
    <property type="evidence" value="ECO:0007669"/>
    <property type="project" value="InterPro"/>
</dbReference>